<feature type="compositionally biased region" description="Basic residues" evidence="1">
    <location>
        <begin position="35"/>
        <end position="48"/>
    </location>
</feature>
<name>A0A3P7L750_DIBLA</name>
<dbReference type="EMBL" id="UYRU01056106">
    <property type="protein sequence ID" value="VDN13315.1"/>
    <property type="molecule type" value="Genomic_DNA"/>
</dbReference>
<evidence type="ECO:0000313" key="3">
    <source>
        <dbReference type="Proteomes" id="UP000281553"/>
    </source>
</evidence>
<evidence type="ECO:0000313" key="2">
    <source>
        <dbReference type="EMBL" id="VDN13315.1"/>
    </source>
</evidence>
<dbReference type="AlphaFoldDB" id="A0A3P7L750"/>
<feature type="region of interest" description="Disordered" evidence="1">
    <location>
        <begin position="25"/>
        <end position="48"/>
    </location>
</feature>
<sequence>MKPHANTHFVVSSLMIFSIRSRMGPHRSMSMMTKKNSRRRKKMTKMNT</sequence>
<organism evidence="2 3">
    <name type="scientific">Dibothriocephalus latus</name>
    <name type="common">Fish tapeworm</name>
    <name type="synonym">Diphyllobothrium latum</name>
    <dbReference type="NCBI Taxonomy" id="60516"/>
    <lineage>
        <taxon>Eukaryota</taxon>
        <taxon>Metazoa</taxon>
        <taxon>Spiralia</taxon>
        <taxon>Lophotrochozoa</taxon>
        <taxon>Platyhelminthes</taxon>
        <taxon>Cestoda</taxon>
        <taxon>Eucestoda</taxon>
        <taxon>Diphyllobothriidea</taxon>
        <taxon>Diphyllobothriidae</taxon>
        <taxon>Dibothriocephalus</taxon>
    </lineage>
</organism>
<keyword evidence="3" id="KW-1185">Reference proteome</keyword>
<protein>
    <submittedName>
        <fullName evidence="2">Uncharacterized protein</fullName>
    </submittedName>
</protein>
<evidence type="ECO:0000256" key="1">
    <source>
        <dbReference type="SAM" id="MobiDB-lite"/>
    </source>
</evidence>
<dbReference type="Proteomes" id="UP000281553">
    <property type="component" value="Unassembled WGS sequence"/>
</dbReference>
<gene>
    <name evidence="2" type="ORF">DILT_LOCUS9146</name>
</gene>
<accession>A0A3P7L750</accession>
<reference evidence="2 3" key="1">
    <citation type="submission" date="2018-11" db="EMBL/GenBank/DDBJ databases">
        <authorList>
            <consortium name="Pathogen Informatics"/>
        </authorList>
    </citation>
    <scope>NUCLEOTIDE SEQUENCE [LARGE SCALE GENOMIC DNA]</scope>
</reference>
<proteinExistence type="predicted"/>